<evidence type="ECO:0000313" key="3">
    <source>
        <dbReference type="EMBL" id="AAU15960.1"/>
    </source>
</evidence>
<feature type="transmembrane region" description="Helical" evidence="1">
    <location>
        <begin position="106"/>
        <end position="125"/>
    </location>
</feature>
<dbReference type="InterPro" id="IPR052710">
    <property type="entry name" value="CAAX_protease"/>
</dbReference>
<accession>Q633N0</accession>
<feature type="transmembrane region" description="Helical" evidence="1">
    <location>
        <begin position="67"/>
        <end position="85"/>
    </location>
</feature>
<keyword evidence="1" id="KW-1133">Transmembrane helix</keyword>
<dbReference type="Pfam" id="PF02517">
    <property type="entry name" value="Rce1-like"/>
    <property type="match status" value="1"/>
</dbReference>
<dbReference type="AlphaFoldDB" id="Q633N0"/>
<sequence>MILHMQSATQLSNEQNYSMSWLQFLGVLFILFPCLSLINIILTFLPIELYGYINPNTNKFLLDSIKNVSYELVALLLLIAFITKYRPLKELVLPTFDFRVLKSFRMYIYVLIYYVITLFVDMFVLDKLFPSSVQEQSDALQLSTLEHYPLLLLLASGIFAPIFEELVCRGILLRFFEEKFTFWIAVILSSLIFGIAHAYSVGVMFSAFVTGIFACLLYKQTKSIIPAVLLHILTNVIAFLH</sequence>
<dbReference type="PANTHER" id="PTHR36435">
    <property type="entry name" value="SLR1288 PROTEIN"/>
    <property type="match status" value="1"/>
</dbReference>
<dbReference type="GO" id="GO:0006508">
    <property type="term" value="P:proteolysis"/>
    <property type="evidence" value="ECO:0007669"/>
    <property type="project" value="UniProtKB-KW"/>
</dbReference>
<dbReference type="GO" id="GO:0004175">
    <property type="term" value="F:endopeptidase activity"/>
    <property type="evidence" value="ECO:0007669"/>
    <property type="project" value="UniProtKB-ARBA"/>
</dbReference>
<feature type="domain" description="CAAX prenyl protease 2/Lysostaphin resistance protein A-like" evidence="2">
    <location>
        <begin position="149"/>
        <end position="237"/>
    </location>
</feature>
<dbReference type="KEGG" id="bcz:BCE33L4308"/>
<proteinExistence type="predicted"/>
<feature type="transmembrane region" description="Helical" evidence="1">
    <location>
        <begin position="223"/>
        <end position="240"/>
    </location>
</feature>
<evidence type="ECO:0000259" key="2">
    <source>
        <dbReference type="Pfam" id="PF02517"/>
    </source>
</evidence>
<keyword evidence="3" id="KW-0645">Protease</keyword>
<keyword evidence="1" id="KW-0472">Membrane</keyword>
<dbReference type="PANTHER" id="PTHR36435:SF1">
    <property type="entry name" value="CAAX AMINO TERMINAL PROTEASE FAMILY PROTEIN"/>
    <property type="match status" value="1"/>
</dbReference>
<dbReference type="Proteomes" id="UP000002612">
    <property type="component" value="Chromosome"/>
</dbReference>
<evidence type="ECO:0000313" key="4">
    <source>
        <dbReference type="Proteomes" id="UP000002612"/>
    </source>
</evidence>
<gene>
    <name evidence="3" type="ordered locus">BCE33L4308</name>
</gene>
<dbReference type="GO" id="GO:0080120">
    <property type="term" value="P:CAAX-box protein maturation"/>
    <property type="evidence" value="ECO:0007669"/>
    <property type="project" value="UniProtKB-ARBA"/>
</dbReference>
<feature type="transmembrane region" description="Helical" evidence="1">
    <location>
        <begin position="148"/>
        <end position="168"/>
    </location>
</feature>
<keyword evidence="1" id="KW-0812">Transmembrane</keyword>
<organism evidence="3 4">
    <name type="scientific">Bacillus cereus (strain ZK / E33L)</name>
    <dbReference type="NCBI Taxonomy" id="288681"/>
    <lineage>
        <taxon>Bacteria</taxon>
        <taxon>Bacillati</taxon>
        <taxon>Bacillota</taxon>
        <taxon>Bacilli</taxon>
        <taxon>Bacillales</taxon>
        <taxon>Bacillaceae</taxon>
        <taxon>Bacillus</taxon>
        <taxon>Bacillus cereus group</taxon>
    </lineage>
</organism>
<evidence type="ECO:0000256" key="1">
    <source>
        <dbReference type="SAM" id="Phobius"/>
    </source>
</evidence>
<name>Q633N0_BACCZ</name>
<dbReference type="EMBL" id="CP000001">
    <property type="protein sequence ID" value="AAU15960.1"/>
    <property type="molecule type" value="Genomic_DNA"/>
</dbReference>
<protein>
    <submittedName>
        <fullName evidence="3">CAAX amino terminal protease family protein</fullName>
    </submittedName>
</protein>
<dbReference type="InterPro" id="IPR003675">
    <property type="entry name" value="Rce1/LyrA-like_dom"/>
</dbReference>
<keyword evidence="3" id="KW-0378">Hydrolase</keyword>
<feature type="transmembrane region" description="Helical" evidence="1">
    <location>
        <begin position="21"/>
        <end position="47"/>
    </location>
</feature>
<reference evidence="4" key="1">
    <citation type="journal article" date="2006" name="J. Bacteriol.">
        <title>Pathogenomic sequence analysis of Bacillus cereus and Bacillus thuringiensis isolates closely related to Bacillus anthracis.</title>
        <authorList>
            <person name="Han C.S."/>
            <person name="Xie G."/>
            <person name="Challacombe J.F."/>
            <person name="Altherr M.R."/>
            <person name="Bhotika S.S."/>
            <person name="Brown N."/>
            <person name="Bruce D."/>
            <person name="Campbell C.S."/>
            <person name="Campbell M.L."/>
            <person name="Chen J."/>
            <person name="Chertkov O."/>
            <person name="Cleland C."/>
            <person name="Dimitrijevic M."/>
            <person name="Doggett N.A."/>
            <person name="Fawcett J.J."/>
            <person name="Glavina T."/>
            <person name="Goodwin L.A."/>
            <person name="Green L.D."/>
            <person name="Hill K.K."/>
            <person name="Hitchcock P."/>
            <person name="Jackson P.J."/>
            <person name="Keim P."/>
            <person name="Kewalramani A.R."/>
            <person name="Longmire J."/>
            <person name="Lucas S."/>
            <person name="Malfatti S."/>
            <person name="McMurry K."/>
            <person name="Meincke L.J."/>
            <person name="Misra M."/>
            <person name="Moseman B.L."/>
            <person name="Mundt M."/>
            <person name="Munk A.C."/>
            <person name="Okinaka R.T."/>
            <person name="Parson-Quintana B."/>
            <person name="Reilly L.P."/>
            <person name="Richardson P."/>
            <person name="Robinson D.L."/>
            <person name="Rubin E."/>
            <person name="Saunders E."/>
            <person name="Tapia R."/>
            <person name="Tesmer J.G."/>
            <person name="Thayer N."/>
            <person name="Thompson L.S."/>
            <person name="Tice H."/>
            <person name="Ticknor L.O."/>
            <person name="Wills P.L."/>
            <person name="Brettin T.S."/>
            <person name="Gilna P."/>
        </authorList>
    </citation>
    <scope>NUCLEOTIDE SEQUENCE [LARGE SCALE GENOMIC DNA]</scope>
    <source>
        <strain evidence="4">ZK / E33L</strain>
    </source>
</reference>